<dbReference type="Proteomes" id="UP000738325">
    <property type="component" value="Unassembled WGS sequence"/>
</dbReference>
<protein>
    <submittedName>
        <fullName evidence="1">Uncharacterized protein</fullName>
    </submittedName>
</protein>
<sequence length="97" mass="11153">MMYLQPSISMPPIGLSFQALSSTNPIFEQQDRVFCGSLKTLFKLNYSDEVTSRLQKRGWDFSQNYYHIPQAYTCICIHLHPPPTYLIDMEAHVAAPL</sequence>
<proteinExistence type="predicted"/>
<accession>A0A9P6UR48</accession>
<dbReference type="AlphaFoldDB" id="A0A9P6UR48"/>
<keyword evidence="2" id="KW-1185">Reference proteome</keyword>
<feature type="non-terminal residue" evidence="1">
    <location>
        <position position="97"/>
    </location>
</feature>
<reference evidence="1" key="1">
    <citation type="journal article" date="2020" name="Fungal Divers.">
        <title>Resolving the Mortierellaceae phylogeny through synthesis of multi-gene phylogenetics and phylogenomics.</title>
        <authorList>
            <person name="Vandepol N."/>
            <person name="Liber J."/>
            <person name="Desiro A."/>
            <person name="Na H."/>
            <person name="Kennedy M."/>
            <person name="Barry K."/>
            <person name="Grigoriev I.V."/>
            <person name="Miller A.N."/>
            <person name="O'Donnell K."/>
            <person name="Stajich J.E."/>
            <person name="Bonito G."/>
        </authorList>
    </citation>
    <scope>NUCLEOTIDE SEQUENCE</scope>
    <source>
        <strain evidence="1">REB-010B</strain>
    </source>
</reference>
<dbReference type="EMBL" id="JAAAIP010000503">
    <property type="protein sequence ID" value="KAG0315954.1"/>
    <property type="molecule type" value="Genomic_DNA"/>
</dbReference>
<organism evidence="1 2">
    <name type="scientific">Dissophora globulifera</name>
    <dbReference type="NCBI Taxonomy" id="979702"/>
    <lineage>
        <taxon>Eukaryota</taxon>
        <taxon>Fungi</taxon>
        <taxon>Fungi incertae sedis</taxon>
        <taxon>Mucoromycota</taxon>
        <taxon>Mortierellomycotina</taxon>
        <taxon>Mortierellomycetes</taxon>
        <taxon>Mortierellales</taxon>
        <taxon>Mortierellaceae</taxon>
        <taxon>Dissophora</taxon>
    </lineage>
</organism>
<name>A0A9P6UR48_9FUNG</name>
<comment type="caution">
    <text evidence="1">The sequence shown here is derived from an EMBL/GenBank/DDBJ whole genome shotgun (WGS) entry which is preliminary data.</text>
</comment>
<gene>
    <name evidence="1" type="ORF">BGZ99_007157</name>
</gene>
<evidence type="ECO:0000313" key="2">
    <source>
        <dbReference type="Proteomes" id="UP000738325"/>
    </source>
</evidence>
<evidence type="ECO:0000313" key="1">
    <source>
        <dbReference type="EMBL" id="KAG0315954.1"/>
    </source>
</evidence>